<dbReference type="InterPro" id="IPR014709">
    <property type="entry name" value="Glutathione_synthase_C_euk"/>
</dbReference>
<dbReference type="SUPFAM" id="SSF56059">
    <property type="entry name" value="Glutathione synthetase ATP-binding domain-like"/>
    <property type="match status" value="1"/>
</dbReference>
<feature type="binding site" evidence="2">
    <location>
        <begin position="511"/>
        <end position="520"/>
    </location>
    <ligand>
        <name>ATP</name>
        <dbReference type="ChEBI" id="CHEBI:30616"/>
    </ligand>
</feature>
<gene>
    <name evidence="5" type="ORF">PRG01_0511400</name>
</gene>
<dbReference type="GO" id="GO:0005524">
    <property type="term" value="F:ATP binding"/>
    <property type="evidence" value="ECO:0007669"/>
    <property type="project" value="UniProtKB-UniRule"/>
</dbReference>
<comment type="cofactor">
    <cofactor evidence="1 3">
        <name>Mg(2+)</name>
        <dbReference type="ChEBI" id="CHEBI:18420"/>
    </cofactor>
    <text evidence="1 3">Binds 1 Mg(2+) ion per subunit.</text>
</comment>
<feature type="binding site" evidence="2">
    <location>
        <position position="637"/>
    </location>
    <ligand>
        <name>ATP</name>
        <dbReference type="ChEBI" id="CHEBI:30616"/>
    </ligand>
</feature>
<name>A0A2P9D6Q5_PLARE</name>
<dbReference type="Proteomes" id="UP000240500">
    <property type="component" value="Chromosome 5"/>
</dbReference>
<keyword evidence="1" id="KW-0317">Glutathione biosynthesis</keyword>
<dbReference type="UniPathway" id="UPA00142">
    <property type="reaction ID" value="UER00210"/>
</dbReference>
<dbReference type="GO" id="GO:0004363">
    <property type="term" value="F:glutathione synthase activity"/>
    <property type="evidence" value="ECO:0007669"/>
    <property type="project" value="UniProtKB-UniRule"/>
</dbReference>
<dbReference type="GO" id="GO:0005829">
    <property type="term" value="C:cytosol"/>
    <property type="evidence" value="ECO:0007669"/>
    <property type="project" value="TreeGrafter"/>
</dbReference>
<keyword evidence="1 3" id="KW-0460">Magnesium</keyword>
<dbReference type="Gene3D" id="3.30.1490.50">
    <property type="match status" value="1"/>
</dbReference>
<dbReference type="InterPro" id="IPR037013">
    <property type="entry name" value="GSH-S_sub-bd_sf"/>
</dbReference>
<dbReference type="InterPro" id="IPR005615">
    <property type="entry name" value="Glutathione_synthase"/>
</dbReference>
<keyword evidence="1 3" id="KW-0479">Metal-binding</keyword>
<dbReference type="SUPFAM" id="SSF52440">
    <property type="entry name" value="PreATP-grasp domain"/>
    <property type="match status" value="1"/>
</dbReference>
<evidence type="ECO:0000256" key="2">
    <source>
        <dbReference type="PIRSR" id="PIRSR001558-1"/>
    </source>
</evidence>
<keyword evidence="1 2" id="KW-0547">Nucleotide-binding</keyword>
<comment type="catalytic activity">
    <reaction evidence="1">
        <text>gamma-L-glutamyl-L-cysteine + glycine + ATP = glutathione + ADP + phosphate + H(+)</text>
        <dbReference type="Rhea" id="RHEA:13557"/>
        <dbReference type="ChEBI" id="CHEBI:15378"/>
        <dbReference type="ChEBI" id="CHEBI:30616"/>
        <dbReference type="ChEBI" id="CHEBI:43474"/>
        <dbReference type="ChEBI" id="CHEBI:57305"/>
        <dbReference type="ChEBI" id="CHEBI:57925"/>
        <dbReference type="ChEBI" id="CHEBI:58173"/>
        <dbReference type="ChEBI" id="CHEBI:456216"/>
        <dbReference type="EC" id="6.3.2.3"/>
    </reaction>
</comment>
<keyword evidence="1 2" id="KW-0067">ATP-binding</keyword>
<evidence type="ECO:0000256" key="3">
    <source>
        <dbReference type="PIRSR" id="PIRSR001558-2"/>
    </source>
</evidence>
<evidence type="ECO:0000313" key="6">
    <source>
        <dbReference type="Proteomes" id="UP000240500"/>
    </source>
</evidence>
<comment type="similarity">
    <text evidence="1">Belongs to the eukaryotic GSH synthase family.</text>
</comment>
<organism evidence="5 6">
    <name type="scientific">Plasmodium reichenowi</name>
    <dbReference type="NCBI Taxonomy" id="5854"/>
    <lineage>
        <taxon>Eukaryota</taxon>
        <taxon>Sar</taxon>
        <taxon>Alveolata</taxon>
        <taxon>Apicomplexa</taxon>
        <taxon>Aconoidasida</taxon>
        <taxon>Haemosporida</taxon>
        <taxon>Plasmodiidae</taxon>
        <taxon>Plasmodium</taxon>
        <taxon>Plasmodium (Laverania)</taxon>
    </lineage>
</organism>
<dbReference type="EC" id="6.3.2.3" evidence="1"/>
<evidence type="ECO:0000313" key="5">
    <source>
        <dbReference type="EMBL" id="SOV76766.1"/>
    </source>
</evidence>
<feature type="domain" description="Glutathione synthase substrate-binding" evidence="4">
    <location>
        <begin position="284"/>
        <end position="439"/>
    </location>
</feature>
<sequence length="655" mass="77641">MERKVDEFYKVIEKEVLNYFTCRNGKNEYLSYERIKSLIKDMIAFLNAESYYIFTNSYKNEYNIDFLYNPKLFSFTLLPHRLDKKLLELCKYSTLLYSEIFDNMVCDLSYLLSIFENIKEHDFFVKKILEVCKKVYGDNSDNSDNSNNSNNSNNFRNIKDDIRCVIGRSDYMTNRNNDIIDDKEKTDHENINDKDIKQIEYNTISVAFGNLSSILFNGHKYILKQIYKEYFPYIENEEDQKEVNEILDKKFDNNFLQGIITCFKKCHDIYISEYKPLLGSHKVIMISILHEDDFNSFDKYRTTNELNIININQKALTINEIKLLFESKKLFLNYKDETLIDSLKRIKNKEYNPYNEIFKPGKLLIDLNDIEDILNVNCINIDYILKNINKYERNIFEISVLYFRALYTPDHFNENIWKIREMFEFSDAVKIPSLPYQLVGSKKIQMLLLDNDILKKYISWNLNKEKKSDEQITKDMTLLKKTFALQVDPSQNINAHIIQDAINNENNYLLKPQREGGKNNLHGNQVKQKLMLFYDNNKKQTLSHYVLMQRLFPSTFTAIHCRTQEIKNETCTTNISNISNISNEQQKKKPSHLIQFSLEKSISEFSLFHNFIFYKNKNILNEQKGYLVRTKNYTENEGGAICGISSLDSFFLTEH</sequence>
<dbReference type="GO" id="GO:0043295">
    <property type="term" value="F:glutathione binding"/>
    <property type="evidence" value="ECO:0007669"/>
    <property type="project" value="UniProtKB-UniRule"/>
</dbReference>
<keyword evidence="1" id="KW-0436">Ligase</keyword>
<protein>
    <recommendedName>
        <fullName evidence="1">Glutathione synthetase</fullName>
        <shortName evidence="1">GSH-S</shortName>
        <ecNumber evidence="1">6.3.2.3</ecNumber>
    </recommendedName>
</protein>
<dbReference type="PANTHER" id="PTHR11130:SF0">
    <property type="entry name" value="GLUTATHIONE SYNTHETASE"/>
    <property type="match status" value="1"/>
</dbReference>
<dbReference type="PANTHER" id="PTHR11130">
    <property type="entry name" value="GLUTATHIONE SYNTHETASE"/>
    <property type="match status" value="1"/>
</dbReference>
<dbReference type="OrthoDB" id="2020073at2759"/>
<dbReference type="GO" id="GO:0000287">
    <property type="term" value="F:magnesium ion binding"/>
    <property type="evidence" value="ECO:0007669"/>
    <property type="project" value="UniProtKB-UniRule"/>
</dbReference>
<dbReference type="PIRSF" id="PIRSF001558">
    <property type="entry name" value="GSHase"/>
    <property type="match status" value="1"/>
</dbReference>
<dbReference type="VEuPathDB" id="PlasmoDB:PRG01_0511400"/>
<dbReference type="Pfam" id="PF03917">
    <property type="entry name" value="GSH_synth_ATP"/>
    <property type="match status" value="1"/>
</dbReference>
<feature type="binding site" evidence="2">
    <location>
        <position position="629"/>
    </location>
    <ligand>
        <name>substrate</name>
    </ligand>
</feature>
<dbReference type="EMBL" id="LT969568">
    <property type="protein sequence ID" value="SOV76766.1"/>
    <property type="molecule type" value="Genomic_DNA"/>
</dbReference>
<dbReference type="Gene3D" id="3.40.50.1760">
    <property type="entry name" value="Glutathione synthase, substrate-binding domain superfamily, eukaryotic"/>
    <property type="match status" value="1"/>
</dbReference>
<dbReference type="Pfam" id="PF03199">
    <property type="entry name" value="GSH_synthase"/>
    <property type="match status" value="1"/>
</dbReference>
<evidence type="ECO:0000256" key="1">
    <source>
        <dbReference type="PIRNR" id="PIRNR001558"/>
    </source>
</evidence>
<dbReference type="InterPro" id="IPR016185">
    <property type="entry name" value="PreATP-grasp_dom_sf"/>
</dbReference>
<evidence type="ECO:0000259" key="4">
    <source>
        <dbReference type="Pfam" id="PF03199"/>
    </source>
</evidence>
<dbReference type="AlphaFoldDB" id="A0A2P9D6Q5"/>
<dbReference type="VEuPathDB" id="PlasmoDB:PRCDC_0511400"/>
<feature type="binding site" evidence="2">
    <location>
        <position position="631"/>
    </location>
    <ligand>
        <name>ATP</name>
        <dbReference type="ChEBI" id="CHEBI:30616"/>
    </ligand>
</feature>
<comment type="pathway">
    <text evidence="1">Sulfur metabolism; glutathione biosynthesis; glutathione from L-cysteine and L-glutamate: step 2/2.</text>
</comment>
<reference evidence="5 6" key="1">
    <citation type="submission" date="2016-09" db="EMBL/GenBank/DDBJ databases">
        <authorList>
            <consortium name="Pathogen Informatics"/>
        </authorList>
    </citation>
    <scope>NUCLEOTIDE SEQUENCE [LARGE SCALE GENOMIC DNA]</scope>
</reference>
<feature type="binding site" evidence="2">
    <location>
        <position position="604"/>
    </location>
    <ligand>
        <name>ATP</name>
        <dbReference type="ChEBI" id="CHEBI:30616"/>
    </ligand>
</feature>
<feature type="binding site" evidence="3">
    <location>
        <position position="515"/>
    </location>
    <ligand>
        <name>Mg(2+)</name>
        <dbReference type="ChEBI" id="CHEBI:18420"/>
    </ligand>
</feature>
<dbReference type="Gene3D" id="3.30.470.20">
    <property type="entry name" value="ATP-grasp fold, B domain"/>
    <property type="match status" value="2"/>
</dbReference>
<feature type="binding site" evidence="2">
    <location>
        <position position="442"/>
    </location>
    <ligand>
        <name>ATP</name>
        <dbReference type="ChEBI" id="CHEBI:30616"/>
    </ligand>
</feature>
<accession>A0A2P9D6Q5</accession>
<dbReference type="InterPro" id="IPR004887">
    <property type="entry name" value="GSH_synth_subst-bd"/>
</dbReference>
<proteinExistence type="inferred from homology"/>